<reference evidence="2 3" key="1">
    <citation type="journal article" date="2019" name="PLoS ONE">
        <title>Comparative genome analysis indicates high evolutionary potential of pathogenicity genes in Colletotrichum tanaceti.</title>
        <authorList>
            <person name="Lelwala R.V."/>
            <person name="Korhonen P.K."/>
            <person name="Young N.D."/>
            <person name="Scott J.B."/>
            <person name="Ades P.A."/>
            <person name="Gasser R.B."/>
            <person name="Taylor P.W.J."/>
        </authorList>
    </citation>
    <scope>NUCLEOTIDE SEQUENCE [LARGE SCALE GENOMIC DNA]</scope>
    <source>
        <strain evidence="2">BRIP57314</strain>
    </source>
</reference>
<evidence type="ECO:0000313" key="3">
    <source>
        <dbReference type="Proteomes" id="UP000310108"/>
    </source>
</evidence>
<gene>
    <name evidence="2" type="ORF">CTA1_1887</name>
</gene>
<protein>
    <submittedName>
        <fullName evidence="2">Uncharacterized protein</fullName>
    </submittedName>
</protein>
<name>A0A4U6X9I6_9PEZI</name>
<proteinExistence type="predicted"/>
<evidence type="ECO:0000313" key="2">
    <source>
        <dbReference type="EMBL" id="TKW51823.1"/>
    </source>
</evidence>
<feature type="region of interest" description="Disordered" evidence="1">
    <location>
        <begin position="299"/>
        <end position="328"/>
    </location>
</feature>
<sequence>MASQLDPVADVRRLRYAKVYSDDREASTNAYWDLENQIMYPVTARFMTTREDYPDNRSNLGFDRTVSRVVQGSHVVRVVAGEDKRPGAAKAEIKKAEDDVENKARLVMVSENLDQLYCHTTVGTAFRVWTLDYPDYQLQPLFGDCTRADKNAYIDIRTSFGQYEWHRLGSLVKNEDVLPLGNFEVQGYLVVPLDWMDRLCKMQMRLEAEEQQRLEAELSLNEATTQYLFDQDQTQGAAASSQYIPAAFYSQTNQLPESSTQHNVYSVGPSSAGQSYPSENFQRSQSHAMEIEDLVARGLDEPDVEPGPSQEGQRRRGPKTREVTLERRENNTGYKFMWKNQKLKTERNEWNRAGNVLTLRERLNGYTIWGYKP</sequence>
<feature type="compositionally biased region" description="Basic and acidic residues" evidence="1">
    <location>
        <begin position="319"/>
        <end position="328"/>
    </location>
</feature>
<dbReference type="EMBL" id="PJEX01000280">
    <property type="protein sequence ID" value="TKW51823.1"/>
    <property type="molecule type" value="Genomic_DNA"/>
</dbReference>
<accession>A0A4U6X9I6</accession>
<keyword evidence="3" id="KW-1185">Reference proteome</keyword>
<feature type="region of interest" description="Disordered" evidence="1">
    <location>
        <begin position="259"/>
        <end position="285"/>
    </location>
</feature>
<dbReference type="STRING" id="1306861.A0A4U6X9I6"/>
<dbReference type="OrthoDB" id="4851245at2759"/>
<organism evidence="2 3">
    <name type="scientific">Colletotrichum tanaceti</name>
    <dbReference type="NCBI Taxonomy" id="1306861"/>
    <lineage>
        <taxon>Eukaryota</taxon>
        <taxon>Fungi</taxon>
        <taxon>Dikarya</taxon>
        <taxon>Ascomycota</taxon>
        <taxon>Pezizomycotina</taxon>
        <taxon>Sordariomycetes</taxon>
        <taxon>Hypocreomycetidae</taxon>
        <taxon>Glomerellales</taxon>
        <taxon>Glomerellaceae</taxon>
        <taxon>Colletotrichum</taxon>
        <taxon>Colletotrichum destructivum species complex</taxon>
    </lineage>
</organism>
<comment type="caution">
    <text evidence="2">The sequence shown here is derived from an EMBL/GenBank/DDBJ whole genome shotgun (WGS) entry which is preliminary data.</text>
</comment>
<evidence type="ECO:0000256" key="1">
    <source>
        <dbReference type="SAM" id="MobiDB-lite"/>
    </source>
</evidence>
<dbReference type="AlphaFoldDB" id="A0A4U6X9I6"/>
<dbReference type="Proteomes" id="UP000310108">
    <property type="component" value="Unassembled WGS sequence"/>
</dbReference>